<name>A0A1H4LVD9_9MICC</name>
<gene>
    <name evidence="2" type="ORF">SAMN04489745_1134</name>
</gene>
<dbReference type="Gene3D" id="2.40.33.20">
    <property type="entry name" value="PK beta-barrel domain-like"/>
    <property type="match status" value="1"/>
</dbReference>
<protein>
    <submittedName>
        <fullName evidence="2">MOSC domain-containing protein YiiM</fullName>
    </submittedName>
</protein>
<dbReference type="STRING" id="156980.SAMN04489745_1134"/>
<dbReference type="AlphaFoldDB" id="A0A1H4LVD9"/>
<keyword evidence="3" id="KW-1185">Reference proteome</keyword>
<dbReference type="GO" id="GO:0003824">
    <property type="term" value="F:catalytic activity"/>
    <property type="evidence" value="ECO:0007669"/>
    <property type="project" value="InterPro"/>
</dbReference>
<proteinExistence type="predicted"/>
<evidence type="ECO:0000259" key="1">
    <source>
        <dbReference type="PROSITE" id="PS51340"/>
    </source>
</evidence>
<dbReference type="GO" id="GO:0030151">
    <property type="term" value="F:molybdenum ion binding"/>
    <property type="evidence" value="ECO:0007669"/>
    <property type="project" value="InterPro"/>
</dbReference>
<evidence type="ECO:0000313" key="3">
    <source>
        <dbReference type="Proteomes" id="UP000182652"/>
    </source>
</evidence>
<dbReference type="OrthoDB" id="9786134at2"/>
<dbReference type="PANTHER" id="PTHR30212">
    <property type="entry name" value="PROTEIN YIIM"/>
    <property type="match status" value="1"/>
</dbReference>
<reference evidence="2 3" key="1">
    <citation type="submission" date="2016-10" db="EMBL/GenBank/DDBJ databases">
        <authorList>
            <person name="de Groot N.N."/>
        </authorList>
    </citation>
    <scope>NUCLEOTIDE SEQUENCE [LARGE SCALE GENOMIC DNA]</scope>
    <source>
        <strain evidence="2 3">DSM 10495</strain>
    </source>
</reference>
<dbReference type="InterPro" id="IPR011037">
    <property type="entry name" value="Pyrv_Knase-like_insert_dom_sf"/>
</dbReference>
<organism evidence="2 3">
    <name type="scientific">Arthrobacter woluwensis</name>
    <dbReference type="NCBI Taxonomy" id="156980"/>
    <lineage>
        <taxon>Bacteria</taxon>
        <taxon>Bacillati</taxon>
        <taxon>Actinomycetota</taxon>
        <taxon>Actinomycetes</taxon>
        <taxon>Micrococcales</taxon>
        <taxon>Micrococcaceae</taxon>
        <taxon>Arthrobacter</taxon>
    </lineage>
</organism>
<dbReference type="PROSITE" id="PS51340">
    <property type="entry name" value="MOSC"/>
    <property type="match status" value="1"/>
</dbReference>
<dbReference type="Proteomes" id="UP000182652">
    <property type="component" value="Unassembled WGS sequence"/>
</dbReference>
<feature type="domain" description="MOSC" evidence="1">
    <location>
        <begin position="31"/>
        <end position="166"/>
    </location>
</feature>
<dbReference type="PANTHER" id="PTHR30212:SF2">
    <property type="entry name" value="PROTEIN YIIM"/>
    <property type="match status" value="1"/>
</dbReference>
<dbReference type="RefSeq" id="WP_066211684.1">
    <property type="nucleotide sequence ID" value="NZ_CP049819.1"/>
</dbReference>
<dbReference type="InterPro" id="IPR005302">
    <property type="entry name" value="MoCF_Sase_C"/>
</dbReference>
<dbReference type="GO" id="GO:0030170">
    <property type="term" value="F:pyridoxal phosphate binding"/>
    <property type="evidence" value="ECO:0007669"/>
    <property type="project" value="InterPro"/>
</dbReference>
<accession>A0A1H4LVD9</accession>
<dbReference type="Pfam" id="PF03473">
    <property type="entry name" value="MOSC"/>
    <property type="match status" value="1"/>
</dbReference>
<dbReference type="InterPro" id="IPR052353">
    <property type="entry name" value="Benzoxazolinone_Detox_Enz"/>
</dbReference>
<dbReference type="EMBL" id="FNSN01000003">
    <property type="protein sequence ID" value="SEB74537.1"/>
    <property type="molecule type" value="Genomic_DNA"/>
</dbReference>
<evidence type="ECO:0000313" key="2">
    <source>
        <dbReference type="EMBL" id="SEB74537.1"/>
    </source>
</evidence>
<dbReference type="SUPFAM" id="SSF50800">
    <property type="entry name" value="PK beta-barrel domain-like"/>
    <property type="match status" value="1"/>
</dbReference>
<sequence>MHPGTVLAVCRVHELRPDPEGRVGVTAIDKRPVEGPVTVHRLGLHGDIQADRANHGGFDQAVYAYSQEDADHWAAELGRDVPAGYFGENLRLAGIATTQAVIGERWRIGTDVELEVTSPRVPCATFQRRVEEAAWVRRFTQEGRVGCYLRVIKTGDIREGDHVHRVYVPDHGITVGQWFSEPTLEMIDALRDAEADGHIVLQDEYHVKFEKLEKRLGR</sequence>